<dbReference type="EMBL" id="DQID01000258">
    <property type="protein sequence ID" value="HCT15099.1"/>
    <property type="molecule type" value="Genomic_DNA"/>
</dbReference>
<dbReference type="Proteomes" id="UP000261739">
    <property type="component" value="Unassembled WGS sequence"/>
</dbReference>
<sequence length="320" mass="34287">MRIDQITVDQMRTVVCIADEGGFTPAADRLGQSQSSLSRTVALVEKAVGTRLFDRTTRSFATTATGEEFLRTARSVVGHYDRAVNNFRAFLDGPSGALRIATLPSLAATLLPAFIHRFHQRFPRVTVDLLDLKAADIIDLCRRGEVDLAITAQDADLAVDLPPGFRFDAVAEEDFACILPEDHPLTARDSVDWADLADQPFISFTRASSVRRITDRAFAAAGLAAARTVSAGTISAVAGLCAAGLGVSAVPGFVVPMTRIAGVVTRPLPAGDTTRHIGVLQDTGRTPSPAVTEFLTLLGDPADDGLRLPEYTRWTGLRRS</sequence>
<dbReference type="PANTHER" id="PTHR30346">
    <property type="entry name" value="TRANSCRIPTIONAL DUAL REGULATOR HCAR-RELATED"/>
    <property type="match status" value="1"/>
</dbReference>
<dbReference type="Pfam" id="PF03466">
    <property type="entry name" value="LysR_substrate"/>
    <property type="match status" value="1"/>
</dbReference>
<evidence type="ECO:0000256" key="2">
    <source>
        <dbReference type="ARBA" id="ARBA00023015"/>
    </source>
</evidence>
<keyword evidence="2" id="KW-0805">Transcription regulation</keyword>
<dbReference type="AlphaFoldDB" id="A0A3D4T0P3"/>
<reference evidence="7 8" key="1">
    <citation type="journal article" date="2018" name="Nat. Biotechnol.">
        <title>A standardized bacterial taxonomy based on genome phylogeny substantially revises the tree of life.</title>
        <authorList>
            <person name="Parks D.H."/>
            <person name="Chuvochina M."/>
            <person name="Waite D.W."/>
            <person name="Rinke C."/>
            <person name="Skarshewski A."/>
            <person name="Chaumeil P.A."/>
            <person name="Hugenholtz P."/>
        </authorList>
    </citation>
    <scope>NUCLEOTIDE SEQUENCE [LARGE SCALE GENOMIC DNA]</scope>
    <source>
        <strain evidence="7">UBA11247</strain>
    </source>
</reference>
<dbReference type="InterPro" id="IPR000847">
    <property type="entry name" value="LysR_HTH_N"/>
</dbReference>
<dbReference type="InterPro" id="IPR005119">
    <property type="entry name" value="LysR_subst-bd"/>
</dbReference>
<comment type="caution">
    <text evidence="7">The sequence shown here is derived from an EMBL/GenBank/DDBJ whole genome shotgun (WGS) entry which is preliminary data.</text>
</comment>
<dbReference type="FunFam" id="1.10.10.10:FF:000001">
    <property type="entry name" value="LysR family transcriptional regulator"/>
    <property type="match status" value="1"/>
</dbReference>
<dbReference type="SUPFAM" id="SSF53850">
    <property type="entry name" value="Periplasmic binding protein-like II"/>
    <property type="match status" value="1"/>
</dbReference>
<evidence type="ECO:0000313" key="8">
    <source>
        <dbReference type="Proteomes" id="UP000261739"/>
    </source>
</evidence>
<protein>
    <submittedName>
        <fullName evidence="7">LysR family transcriptional regulator</fullName>
    </submittedName>
</protein>
<dbReference type="STRING" id="863239.GCA_000213935_02423"/>
<accession>A0A3D4T0P3</accession>
<dbReference type="Gene3D" id="3.40.190.290">
    <property type="match status" value="1"/>
</dbReference>
<keyword evidence="4" id="KW-0010">Activator</keyword>
<gene>
    <name evidence="7" type="ORF">DIW82_10055</name>
</gene>
<organism evidence="7 8">
    <name type="scientific">Corynebacterium nuruki</name>
    <dbReference type="NCBI Taxonomy" id="1032851"/>
    <lineage>
        <taxon>Bacteria</taxon>
        <taxon>Bacillati</taxon>
        <taxon>Actinomycetota</taxon>
        <taxon>Actinomycetes</taxon>
        <taxon>Mycobacteriales</taxon>
        <taxon>Corynebacteriaceae</taxon>
        <taxon>Corynebacterium</taxon>
    </lineage>
</organism>
<dbReference type="GO" id="GO:0003700">
    <property type="term" value="F:DNA-binding transcription factor activity"/>
    <property type="evidence" value="ECO:0007669"/>
    <property type="project" value="InterPro"/>
</dbReference>
<evidence type="ECO:0000313" key="7">
    <source>
        <dbReference type="EMBL" id="HCT15099.1"/>
    </source>
</evidence>
<feature type="domain" description="HTH lysR-type" evidence="6">
    <location>
        <begin position="6"/>
        <end position="63"/>
    </location>
</feature>
<dbReference type="InterPro" id="IPR036388">
    <property type="entry name" value="WH-like_DNA-bd_sf"/>
</dbReference>
<dbReference type="SUPFAM" id="SSF46785">
    <property type="entry name" value="Winged helix' DNA-binding domain"/>
    <property type="match status" value="1"/>
</dbReference>
<dbReference type="Pfam" id="PF00126">
    <property type="entry name" value="HTH_1"/>
    <property type="match status" value="1"/>
</dbReference>
<proteinExistence type="inferred from homology"/>
<name>A0A3D4T0P3_9CORY</name>
<dbReference type="Gene3D" id="1.10.10.10">
    <property type="entry name" value="Winged helix-like DNA-binding domain superfamily/Winged helix DNA-binding domain"/>
    <property type="match status" value="1"/>
</dbReference>
<dbReference type="PROSITE" id="PS50931">
    <property type="entry name" value="HTH_LYSR"/>
    <property type="match status" value="1"/>
</dbReference>
<evidence type="ECO:0000256" key="1">
    <source>
        <dbReference type="ARBA" id="ARBA00009437"/>
    </source>
</evidence>
<dbReference type="InterPro" id="IPR036390">
    <property type="entry name" value="WH_DNA-bd_sf"/>
</dbReference>
<evidence type="ECO:0000256" key="4">
    <source>
        <dbReference type="ARBA" id="ARBA00023159"/>
    </source>
</evidence>
<dbReference type="PANTHER" id="PTHR30346:SF28">
    <property type="entry name" value="HTH-TYPE TRANSCRIPTIONAL REGULATOR CYNR"/>
    <property type="match status" value="1"/>
</dbReference>
<dbReference type="GO" id="GO:0003677">
    <property type="term" value="F:DNA binding"/>
    <property type="evidence" value="ECO:0007669"/>
    <property type="project" value="UniProtKB-KW"/>
</dbReference>
<evidence type="ECO:0000256" key="5">
    <source>
        <dbReference type="ARBA" id="ARBA00023163"/>
    </source>
</evidence>
<evidence type="ECO:0000256" key="3">
    <source>
        <dbReference type="ARBA" id="ARBA00023125"/>
    </source>
</evidence>
<comment type="similarity">
    <text evidence="1">Belongs to the LysR transcriptional regulatory family.</text>
</comment>
<evidence type="ECO:0000259" key="6">
    <source>
        <dbReference type="PROSITE" id="PS50931"/>
    </source>
</evidence>
<keyword evidence="5" id="KW-0804">Transcription</keyword>
<dbReference type="GO" id="GO:0032993">
    <property type="term" value="C:protein-DNA complex"/>
    <property type="evidence" value="ECO:0007669"/>
    <property type="project" value="TreeGrafter"/>
</dbReference>
<dbReference type="RefSeq" id="WP_010118986.1">
    <property type="nucleotide sequence ID" value="NZ_DAITTW010000040.1"/>
</dbReference>
<keyword evidence="3" id="KW-0238">DNA-binding</keyword>
<dbReference type="CDD" id="cd08440">
    <property type="entry name" value="PBP2_LTTR_like_4"/>
    <property type="match status" value="1"/>
</dbReference>